<evidence type="ECO:0000256" key="3">
    <source>
        <dbReference type="ARBA" id="ARBA00023157"/>
    </source>
</evidence>
<evidence type="ECO:0000313" key="8">
    <source>
        <dbReference type="Proteomes" id="UP000255523"/>
    </source>
</evidence>
<accession>A0A380LNP1</accession>
<feature type="disulfide bond" description="Redox-active" evidence="6">
    <location>
        <begin position="271"/>
        <end position="274"/>
    </location>
</feature>
<keyword evidence="5 6" id="KW-0676">Redox-active center</keyword>
<dbReference type="SUPFAM" id="SSF118352">
    <property type="entry name" value="HSP33 redox switch-like"/>
    <property type="match status" value="1"/>
</dbReference>
<dbReference type="InterPro" id="IPR016153">
    <property type="entry name" value="Heat_shock_Hsp33_N"/>
</dbReference>
<organism evidence="7 8">
    <name type="scientific">Faecalicoccus pleomorphus</name>
    <dbReference type="NCBI Taxonomy" id="1323"/>
    <lineage>
        <taxon>Bacteria</taxon>
        <taxon>Bacillati</taxon>
        <taxon>Bacillota</taxon>
        <taxon>Erysipelotrichia</taxon>
        <taxon>Erysipelotrichales</taxon>
        <taxon>Erysipelotrichaceae</taxon>
        <taxon>Faecalicoccus</taxon>
    </lineage>
</organism>
<evidence type="ECO:0000256" key="6">
    <source>
        <dbReference type="HAMAP-Rule" id="MF_00117"/>
    </source>
</evidence>
<evidence type="ECO:0000256" key="4">
    <source>
        <dbReference type="ARBA" id="ARBA00023186"/>
    </source>
</evidence>
<feature type="disulfide bond" description="Redox-active" evidence="6">
    <location>
        <begin position="238"/>
        <end position="240"/>
    </location>
</feature>
<dbReference type="InterPro" id="IPR000397">
    <property type="entry name" value="Heat_shock_Hsp33"/>
</dbReference>
<keyword evidence="2 6" id="KW-0862">Zinc</keyword>
<protein>
    <recommendedName>
        <fullName evidence="6">33 kDa chaperonin</fullName>
    </recommendedName>
    <alternativeName>
        <fullName evidence="6">Heat shock protein 33 homolog</fullName>
        <shortName evidence="6">HSP33</shortName>
    </alternativeName>
</protein>
<keyword evidence="4 6" id="KW-0143">Chaperone</keyword>
<comment type="similarity">
    <text evidence="6">Belongs to the HSP33 family.</text>
</comment>
<dbReference type="GO" id="GO:0005737">
    <property type="term" value="C:cytoplasm"/>
    <property type="evidence" value="ECO:0007669"/>
    <property type="project" value="UniProtKB-SubCell"/>
</dbReference>
<keyword evidence="1 6" id="KW-0963">Cytoplasm</keyword>
<dbReference type="OrthoDB" id="9776534at2"/>
<dbReference type="PANTHER" id="PTHR30111">
    <property type="entry name" value="33 KDA CHAPERONIN"/>
    <property type="match status" value="1"/>
</dbReference>
<dbReference type="Gene3D" id="3.90.1280.10">
    <property type="entry name" value="HSP33 redox switch-like"/>
    <property type="match status" value="1"/>
</dbReference>
<dbReference type="Pfam" id="PF01430">
    <property type="entry name" value="HSP33"/>
    <property type="match status" value="1"/>
</dbReference>
<dbReference type="EMBL" id="UHFX01000003">
    <property type="protein sequence ID" value="SUO04863.1"/>
    <property type="molecule type" value="Genomic_DNA"/>
</dbReference>
<name>A0A380LNP1_9FIRM</name>
<dbReference type="Proteomes" id="UP000255523">
    <property type="component" value="Unassembled WGS sequence"/>
</dbReference>
<comment type="PTM">
    <text evidence="6">Under oxidizing conditions two disulfide bonds are formed involving the reactive cysteines. Under reducing conditions zinc is bound to the reactive cysteines and the protein is inactive.</text>
</comment>
<dbReference type="CDD" id="cd00498">
    <property type="entry name" value="Hsp33"/>
    <property type="match status" value="1"/>
</dbReference>
<dbReference type="PIRSF" id="PIRSF005261">
    <property type="entry name" value="Heat_shock_Hsp33"/>
    <property type="match status" value="1"/>
</dbReference>
<evidence type="ECO:0000256" key="2">
    <source>
        <dbReference type="ARBA" id="ARBA00022833"/>
    </source>
</evidence>
<dbReference type="RefSeq" id="WP_022789927.1">
    <property type="nucleotide sequence ID" value="NZ_JACJIZ010000003.1"/>
</dbReference>
<evidence type="ECO:0000256" key="5">
    <source>
        <dbReference type="ARBA" id="ARBA00023284"/>
    </source>
</evidence>
<dbReference type="GO" id="GO:0042026">
    <property type="term" value="P:protein refolding"/>
    <property type="evidence" value="ECO:0007669"/>
    <property type="project" value="TreeGrafter"/>
</dbReference>
<reference evidence="7 8" key="1">
    <citation type="submission" date="2018-06" db="EMBL/GenBank/DDBJ databases">
        <authorList>
            <consortium name="Pathogen Informatics"/>
            <person name="Doyle S."/>
        </authorList>
    </citation>
    <scope>NUCLEOTIDE SEQUENCE [LARGE SCALE GENOMIC DNA]</scope>
    <source>
        <strain evidence="7 8">NCTC11087</strain>
    </source>
</reference>
<comment type="subcellular location">
    <subcellularLocation>
        <location evidence="6">Cytoplasm</location>
    </subcellularLocation>
</comment>
<gene>
    <name evidence="6 7" type="primary">hslO</name>
    <name evidence="7" type="ORF">NCTC11087_01792</name>
</gene>
<dbReference type="NCBIfam" id="NF001033">
    <property type="entry name" value="PRK00114.1"/>
    <property type="match status" value="1"/>
</dbReference>
<dbReference type="HAMAP" id="MF_00117">
    <property type="entry name" value="HslO"/>
    <property type="match status" value="1"/>
</dbReference>
<comment type="function">
    <text evidence="6">Redox regulated molecular chaperone. Protects both thermally unfolding and oxidatively damaged proteins from irreversible aggregation. Plays an important role in the bacterial defense system toward oxidative stress.</text>
</comment>
<dbReference type="PANTHER" id="PTHR30111:SF1">
    <property type="entry name" value="33 KDA CHAPERONIN"/>
    <property type="match status" value="1"/>
</dbReference>
<evidence type="ECO:0000313" key="7">
    <source>
        <dbReference type="EMBL" id="SUO04863.1"/>
    </source>
</evidence>
<proteinExistence type="inferred from homology"/>
<evidence type="ECO:0000256" key="1">
    <source>
        <dbReference type="ARBA" id="ARBA00022490"/>
    </source>
</evidence>
<dbReference type="GeneID" id="77462733"/>
<dbReference type="InterPro" id="IPR016154">
    <property type="entry name" value="Heat_shock_Hsp33_C"/>
</dbReference>
<sequence length="297" mass="32752">MKDTLCKALVCQDHIRLYMVRSTDLVQEARDRFDLYPCACAALGRVLSVGSLMGSMLKDEKEMLTISINGHGPIGSLIVDAYHDGNVRGFCSNPHVDTEFKESGKLDVGAVVGKEGTLTVTKDLSMQENFSGTVELVSGEIGEDFAYYFTKSEQTPTAVSVGVLVDPSGNVVSAGALILQVLPDATDADISICEHVLEGLKPMSTLMKEYDDSCLEQLAKDMFEDARVLSVQEVSFSCPCSKERMERALSTLHEKDLKAMIEEDHGAKVTCNFCNERYEFTEQELQSILDKRHEKNV</sequence>
<dbReference type="SUPFAM" id="SSF64397">
    <property type="entry name" value="Hsp33 domain"/>
    <property type="match status" value="1"/>
</dbReference>
<keyword evidence="3 6" id="KW-1015">Disulfide bond</keyword>
<dbReference type="AlphaFoldDB" id="A0A380LNP1"/>
<dbReference type="GO" id="GO:0051082">
    <property type="term" value="F:unfolded protein binding"/>
    <property type="evidence" value="ECO:0007669"/>
    <property type="project" value="UniProtKB-UniRule"/>
</dbReference>
<dbReference type="GO" id="GO:0044183">
    <property type="term" value="F:protein folding chaperone"/>
    <property type="evidence" value="ECO:0007669"/>
    <property type="project" value="TreeGrafter"/>
</dbReference>
<keyword evidence="8" id="KW-1185">Reference proteome</keyword>
<dbReference type="Gene3D" id="3.55.30.10">
    <property type="entry name" value="Hsp33 domain"/>
    <property type="match status" value="1"/>
</dbReference>
<keyword evidence="7" id="KW-0346">Stress response</keyword>